<keyword evidence="2 3" id="KW-0378">Hydrolase</keyword>
<dbReference type="OrthoDB" id="408631at2759"/>
<comment type="similarity">
    <text evidence="1 3">Belongs to the type-B carboxylesterase/lipase family.</text>
</comment>
<accession>A0A2X0KIT6</accession>
<gene>
    <name evidence="5" type="ORF">BZ3500_MVSOF-1268-A1-R1_CHR6-2G08606</name>
</gene>
<keyword evidence="6" id="KW-1185">Reference proteome</keyword>
<name>A0A2X0KIT6_9BASI</name>
<sequence length="556" mass="60125">MLSKLGSPYPLWQLICFFSLLSRCRARPLSFATAVTSKGRVLGHQGRLANRWTIPFAKAPVDSLRFSDPVSRVTLAKWVTSFIQSNIYGPIELTSGFCLYSSHDATSIPPACPQPRATTATSEDCLFLTVYSPKGATSSSKLPVMFWTGSSTAFGLDGSDIASNQNMVVVVPQYRLGILGWMGNSNLSVAGNYGLKDVILALRFVRAEITAFGGDSSRITLAGESSGAEIVKSLLVTPSVFSMYARAILHSAPLDFSDFSPALADTIGAMTVSRLNCSSMTCLRNATIEHILSVQADMNNEGQKGALDGVREVEPVYRTIVDGTLVQNEFGDTAAQGIGTIRSRVAKKIILLTTMKDEGAFTVAEIFPSTASPAYFPMVIERFFPERAAAILGSGLYDPSLLPNDDDALRDQFSRVGTDFVFTCATQQVALNLTRAGYQIYLGQFDLGVSYYNDTAPYLIGKATHQDDIGLVFHPNSIILTRAQRALTSEVQTRWGAFVRGASPNANGYKTWSPIANEANLNLLELGSNAHYGLSNISKTQRPAVCSLSSGIWSRV</sequence>
<keyword evidence="3" id="KW-0732">Signal</keyword>
<dbReference type="PROSITE" id="PS00122">
    <property type="entry name" value="CARBOXYLESTERASE_B_1"/>
    <property type="match status" value="1"/>
</dbReference>
<evidence type="ECO:0000256" key="1">
    <source>
        <dbReference type="ARBA" id="ARBA00005964"/>
    </source>
</evidence>
<dbReference type="InterPro" id="IPR002018">
    <property type="entry name" value="CarbesteraseB"/>
</dbReference>
<evidence type="ECO:0000313" key="6">
    <source>
        <dbReference type="Proteomes" id="UP000249723"/>
    </source>
</evidence>
<dbReference type="InterPro" id="IPR029058">
    <property type="entry name" value="AB_hydrolase_fold"/>
</dbReference>
<dbReference type="SUPFAM" id="SSF53474">
    <property type="entry name" value="alpha/beta-Hydrolases"/>
    <property type="match status" value="1"/>
</dbReference>
<dbReference type="Pfam" id="PF00135">
    <property type="entry name" value="COesterase"/>
    <property type="match status" value="1"/>
</dbReference>
<evidence type="ECO:0000256" key="3">
    <source>
        <dbReference type="RuleBase" id="RU361235"/>
    </source>
</evidence>
<evidence type="ECO:0000256" key="2">
    <source>
        <dbReference type="ARBA" id="ARBA00022801"/>
    </source>
</evidence>
<dbReference type="InterPro" id="IPR019826">
    <property type="entry name" value="Carboxylesterase_B_AS"/>
</dbReference>
<evidence type="ECO:0000313" key="5">
    <source>
        <dbReference type="EMBL" id="SCZ93319.1"/>
    </source>
</evidence>
<dbReference type="STRING" id="289078.A0A2X0KIT6"/>
<dbReference type="AlphaFoldDB" id="A0A2X0KIT6"/>
<reference evidence="6" key="1">
    <citation type="submission" date="2016-10" db="EMBL/GenBank/DDBJ databases">
        <authorList>
            <person name="Jeantristanb JTB J.-T."/>
            <person name="Ricardo R."/>
        </authorList>
    </citation>
    <scope>NUCLEOTIDE SEQUENCE [LARGE SCALE GENOMIC DNA]</scope>
</reference>
<evidence type="ECO:0000259" key="4">
    <source>
        <dbReference type="Pfam" id="PF00135"/>
    </source>
</evidence>
<dbReference type="PANTHER" id="PTHR45570:SF1">
    <property type="entry name" value="CARBOXYLIC ESTER HYDROLASE"/>
    <property type="match status" value="1"/>
</dbReference>
<dbReference type="Gene3D" id="3.40.50.1820">
    <property type="entry name" value="alpha/beta hydrolase"/>
    <property type="match status" value="1"/>
</dbReference>
<dbReference type="EC" id="3.1.1.-" evidence="3"/>
<dbReference type="PANTHER" id="PTHR45570">
    <property type="entry name" value="CARBOXYLIC ESTER HYDROLASE"/>
    <property type="match status" value="1"/>
</dbReference>
<organism evidence="5 6">
    <name type="scientific">Microbotryum saponariae</name>
    <dbReference type="NCBI Taxonomy" id="289078"/>
    <lineage>
        <taxon>Eukaryota</taxon>
        <taxon>Fungi</taxon>
        <taxon>Dikarya</taxon>
        <taxon>Basidiomycota</taxon>
        <taxon>Pucciniomycotina</taxon>
        <taxon>Microbotryomycetes</taxon>
        <taxon>Microbotryales</taxon>
        <taxon>Microbotryaceae</taxon>
        <taxon>Microbotryum</taxon>
    </lineage>
</organism>
<dbReference type="EMBL" id="FMWP01000047">
    <property type="protein sequence ID" value="SCZ93319.1"/>
    <property type="molecule type" value="Genomic_DNA"/>
</dbReference>
<protein>
    <recommendedName>
        <fullName evidence="3">Carboxylic ester hydrolase</fullName>
        <ecNumber evidence="3">3.1.1.-</ecNumber>
    </recommendedName>
</protein>
<feature type="domain" description="Carboxylesterase type B" evidence="4">
    <location>
        <begin position="36"/>
        <end position="531"/>
    </location>
</feature>
<proteinExistence type="inferred from homology"/>
<dbReference type="Proteomes" id="UP000249723">
    <property type="component" value="Unassembled WGS sequence"/>
</dbReference>
<feature type="signal peptide" evidence="3">
    <location>
        <begin position="1"/>
        <end position="26"/>
    </location>
</feature>
<dbReference type="GO" id="GO:0016787">
    <property type="term" value="F:hydrolase activity"/>
    <property type="evidence" value="ECO:0007669"/>
    <property type="project" value="UniProtKB-KW"/>
</dbReference>
<feature type="chain" id="PRO_5016474167" description="Carboxylic ester hydrolase" evidence="3">
    <location>
        <begin position="27"/>
        <end position="556"/>
    </location>
</feature>